<dbReference type="EMBL" id="CP036501">
    <property type="protein sequence ID" value="UZP74208.1"/>
    <property type="molecule type" value="Genomic_DNA"/>
</dbReference>
<keyword evidence="4" id="KW-1185">Reference proteome</keyword>
<dbReference type="InterPro" id="IPR016155">
    <property type="entry name" value="Mopterin_synth/thiamin_S_b"/>
</dbReference>
<dbReference type="SUPFAM" id="SSF54285">
    <property type="entry name" value="MoaD/ThiS"/>
    <property type="match status" value="1"/>
</dbReference>
<reference evidence="3 4" key="1">
    <citation type="submission" date="2019-02" db="EMBL/GenBank/DDBJ databases">
        <title>Halieaceae_genomes.</title>
        <authorList>
            <person name="Li S.-H."/>
        </authorList>
    </citation>
    <scope>NUCLEOTIDE SEQUENCE [LARGE SCALE GENOMIC DNA]</scope>
    <source>
        <strain evidence="3 4">JH123</strain>
    </source>
</reference>
<organism evidence="3 4">
    <name type="scientific">Candidatus Paraluminiphilus aquimaris</name>
    <dbReference type="NCBI Taxonomy" id="2518994"/>
    <lineage>
        <taxon>Bacteria</taxon>
        <taxon>Pseudomonadati</taxon>
        <taxon>Pseudomonadota</taxon>
        <taxon>Gammaproteobacteria</taxon>
        <taxon>Cellvibrionales</taxon>
        <taxon>Halieaceae</taxon>
        <taxon>Candidatus Paraluminiphilus</taxon>
    </lineage>
</organism>
<dbReference type="NCBIfam" id="NF002490">
    <property type="entry name" value="PRK01777.1"/>
    <property type="match status" value="1"/>
</dbReference>
<name>A0ABY6Q7G6_9GAMM</name>
<evidence type="ECO:0000256" key="1">
    <source>
        <dbReference type="ARBA" id="ARBA00010645"/>
    </source>
</evidence>
<dbReference type="Proteomes" id="UP001317963">
    <property type="component" value="Chromosome"/>
</dbReference>
<dbReference type="Gene3D" id="3.10.20.280">
    <property type="entry name" value="RnfH-like"/>
    <property type="match status" value="1"/>
</dbReference>
<dbReference type="InterPro" id="IPR005346">
    <property type="entry name" value="RnfH"/>
</dbReference>
<gene>
    <name evidence="3" type="ORF">E0F26_05385</name>
</gene>
<accession>A0ABY6Q7G6</accession>
<dbReference type="RefSeq" id="WP_279243020.1">
    <property type="nucleotide sequence ID" value="NZ_CP036501.1"/>
</dbReference>
<dbReference type="InterPro" id="IPR037021">
    <property type="entry name" value="RnfH_sf"/>
</dbReference>
<comment type="similarity">
    <text evidence="1 2">Belongs to the UPF0125 (RnfH) family.</text>
</comment>
<evidence type="ECO:0000256" key="2">
    <source>
        <dbReference type="HAMAP-Rule" id="MF_00460"/>
    </source>
</evidence>
<dbReference type="Pfam" id="PF03658">
    <property type="entry name" value="Ub-RnfH"/>
    <property type="match status" value="1"/>
</dbReference>
<evidence type="ECO:0000313" key="4">
    <source>
        <dbReference type="Proteomes" id="UP001317963"/>
    </source>
</evidence>
<dbReference type="PANTHER" id="PTHR37483:SF1">
    <property type="entry name" value="UPF0125 PROTEIN RATB"/>
    <property type="match status" value="1"/>
</dbReference>
<dbReference type="PANTHER" id="PTHR37483">
    <property type="entry name" value="UPF0125 PROTEIN RATB"/>
    <property type="match status" value="1"/>
</dbReference>
<protein>
    <recommendedName>
        <fullName evidence="2">UPF0125 protein E0F26_05385</fullName>
    </recommendedName>
</protein>
<dbReference type="HAMAP" id="MF_00460">
    <property type="entry name" value="UPF0125_RnfH"/>
    <property type="match status" value="1"/>
</dbReference>
<evidence type="ECO:0000313" key="3">
    <source>
        <dbReference type="EMBL" id="UZP74208.1"/>
    </source>
</evidence>
<proteinExistence type="inferred from homology"/>
<sequence>MSEMITVEVAYALPEKQRIERLSVATGTSALQAVEQANLGRFFDELPDTSAMKLGIFGKAIPPTHELQDGERIEIYRDLLIDPKAVRRARAEKAKAERAET</sequence>